<dbReference type="PANTHER" id="PTHR12197">
    <property type="entry name" value="HISTONE-LYSINE N-METHYLTRANSFERASE SMYD"/>
    <property type="match status" value="1"/>
</dbReference>
<evidence type="ECO:0000313" key="3">
    <source>
        <dbReference type="Proteomes" id="UP000654075"/>
    </source>
</evidence>
<dbReference type="CDD" id="cd20071">
    <property type="entry name" value="SET_SMYD"/>
    <property type="match status" value="1"/>
</dbReference>
<dbReference type="InterPro" id="IPR046341">
    <property type="entry name" value="SET_dom_sf"/>
</dbReference>
<dbReference type="Proteomes" id="UP000654075">
    <property type="component" value="Unassembled WGS sequence"/>
</dbReference>
<name>A0A813DIX2_POLGL</name>
<dbReference type="EMBL" id="CAJNNV010003234">
    <property type="protein sequence ID" value="CAE8588596.1"/>
    <property type="molecule type" value="Genomic_DNA"/>
</dbReference>
<keyword evidence="3" id="KW-1185">Reference proteome</keyword>
<feature type="domain" description="SET" evidence="1">
    <location>
        <begin position="18"/>
        <end position="60"/>
    </location>
</feature>
<dbReference type="Gene3D" id="2.170.270.10">
    <property type="entry name" value="SET domain"/>
    <property type="match status" value="1"/>
</dbReference>
<gene>
    <name evidence="2" type="ORF">PGLA1383_LOCUS7390</name>
</gene>
<dbReference type="PANTHER" id="PTHR12197:SF292">
    <property type="entry name" value="SET DOMAIN-CONTAINING PROTEIN"/>
    <property type="match status" value="1"/>
</dbReference>
<accession>A0A813DIX2</accession>
<evidence type="ECO:0000313" key="2">
    <source>
        <dbReference type="EMBL" id="CAE8588596.1"/>
    </source>
</evidence>
<dbReference type="AlphaFoldDB" id="A0A813DIX2"/>
<dbReference type="OrthoDB" id="265717at2759"/>
<comment type="caution">
    <text evidence="2">The sequence shown here is derived from an EMBL/GenBank/DDBJ whole genome shotgun (WGS) entry which is preliminary data.</text>
</comment>
<protein>
    <recommendedName>
        <fullName evidence="1">SET domain-containing protein</fullName>
    </recommendedName>
</protein>
<organism evidence="2 3">
    <name type="scientific">Polarella glacialis</name>
    <name type="common">Dinoflagellate</name>
    <dbReference type="NCBI Taxonomy" id="89957"/>
    <lineage>
        <taxon>Eukaryota</taxon>
        <taxon>Sar</taxon>
        <taxon>Alveolata</taxon>
        <taxon>Dinophyceae</taxon>
        <taxon>Suessiales</taxon>
        <taxon>Suessiaceae</taxon>
        <taxon>Polarella</taxon>
    </lineage>
</organism>
<sequence>MNIWFLNCFEYSKTASTIYFFSSFMSHSCYPNAVWYYRGADHIVRARRQIRPGEEVCISYLSEDDLLQHVPVRLQRLQNTKRFWCTCERCSAAEDPSRGFVCPQCDTGQMYAHVVGTEAAHPEGCRVLSSEFSAAPCCSCGHTITEMEARQMVFNEEKLGSVIDHLTASSETSSEHAVEEPTLDELHDSEDFINAHFAQHALADEAWGLLADAFLAKGLCDDQRRLLKRRCDFASSAYPGLSGAHAWALEVSKTAKGKLAILVVFKGGKRDDLDSFEEVRPEEEQEKQDASWPTKRTTFYKAPKTIFIGMAVRGVFQLARGGYTNS</sequence>
<dbReference type="OMA" id="CGHTITE"/>
<dbReference type="SUPFAM" id="SSF82199">
    <property type="entry name" value="SET domain"/>
    <property type="match status" value="1"/>
</dbReference>
<proteinExistence type="predicted"/>
<dbReference type="Pfam" id="PF00856">
    <property type="entry name" value="SET"/>
    <property type="match status" value="1"/>
</dbReference>
<dbReference type="InterPro" id="IPR050869">
    <property type="entry name" value="H3K4_H4K5_MeTrfase"/>
</dbReference>
<dbReference type="InterPro" id="IPR001214">
    <property type="entry name" value="SET_dom"/>
</dbReference>
<evidence type="ECO:0000259" key="1">
    <source>
        <dbReference type="Pfam" id="PF00856"/>
    </source>
</evidence>
<reference evidence="2" key="1">
    <citation type="submission" date="2021-02" db="EMBL/GenBank/DDBJ databases">
        <authorList>
            <person name="Dougan E. K."/>
            <person name="Rhodes N."/>
            <person name="Thang M."/>
            <person name="Chan C."/>
        </authorList>
    </citation>
    <scope>NUCLEOTIDE SEQUENCE</scope>
</reference>